<proteinExistence type="predicted"/>
<reference evidence="5 7" key="1">
    <citation type="submission" date="2018-09" db="EMBL/GenBank/DDBJ databases">
        <title>Genomic investigation of the strawberry pathogen Phytophthora fragariae indicates pathogenicity is determined by transcriptional variation in three key races.</title>
        <authorList>
            <person name="Adams T.M."/>
            <person name="Armitage A.D."/>
            <person name="Sobczyk M.K."/>
            <person name="Bates H.J."/>
            <person name="Dunwell J.M."/>
            <person name="Nellist C.F."/>
            <person name="Harrison R.J."/>
        </authorList>
    </citation>
    <scope>NUCLEOTIDE SEQUENCE [LARGE SCALE GENOMIC DNA]</scope>
    <source>
        <strain evidence="3 5">SCRP249</strain>
        <strain evidence="2 7">SCRP324</strain>
        <strain evidence="4 6">SCRP333</strain>
    </source>
</reference>
<evidence type="ECO:0000256" key="1">
    <source>
        <dbReference type="SAM" id="MobiDB-lite"/>
    </source>
</evidence>
<protein>
    <submittedName>
        <fullName evidence="3">Uncharacterized protein</fullName>
    </submittedName>
</protein>
<dbReference type="OrthoDB" id="166495at2759"/>
<keyword evidence="6" id="KW-1185">Reference proteome</keyword>
<comment type="caution">
    <text evidence="3">The sequence shown here is derived from an EMBL/GenBank/DDBJ whole genome shotgun (WGS) entry which is preliminary data.</text>
</comment>
<evidence type="ECO:0000313" key="3">
    <source>
        <dbReference type="EMBL" id="KAE9018289.1"/>
    </source>
</evidence>
<feature type="region of interest" description="Disordered" evidence="1">
    <location>
        <begin position="1"/>
        <end position="60"/>
    </location>
</feature>
<accession>A0A6A3LGP6</accession>
<sequence>MQGATVDKEEYPSTELDYDQPQSSAEVALSSVRLAPVTARSMSESEMDKPVPREERMRRRTQFQLQLRERKHSMLVEQNTRHQERLQLWHDASELDPAVETTSHNTARAPSPRSQTYVDEDGNVRRKSSVISFGAPSNSPMAIDEDSTESTNELALAGQGKATPKSPPSPVALILGQGKASLTAPRIRTSLVIEFAQTLIDS</sequence>
<dbReference type="EMBL" id="QXFT01001020">
    <property type="protein sequence ID" value="KAE9331394.1"/>
    <property type="molecule type" value="Genomic_DNA"/>
</dbReference>
<evidence type="ECO:0000313" key="7">
    <source>
        <dbReference type="Proteomes" id="UP000435112"/>
    </source>
</evidence>
<dbReference type="EMBL" id="QXFV01001005">
    <property type="protein sequence ID" value="KAE9018289.1"/>
    <property type="molecule type" value="Genomic_DNA"/>
</dbReference>
<dbReference type="Proteomes" id="UP000435112">
    <property type="component" value="Unassembled WGS sequence"/>
</dbReference>
<feature type="compositionally biased region" description="Polar residues" evidence="1">
    <location>
        <begin position="100"/>
        <end position="117"/>
    </location>
</feature>
<feature type="compositionally biased region" description="Basic and acidic residues" evidence="1">
    <location>
        <begin position="1"/>
        <end position="11"/>
    </location>
</feature>
<feature type="compositionally biased region" description="Basic and acidic residues" evidence="1">
    <location>
        <begin position="46"/>
        <end position="57"/>
    </location>
</feature>
<evidence type="ECO:0000313" key="2">
    <source>
        <dbReference type="EMBL" id="KAE9013532.1"/>
    </source>
</evidence>
<evidence type="ECO:0000313" key="4">
    <source>
        <dbReference type="EMBL" id="KAE9331394.1"/>
    </source>
</evidence>
<name>A0A6A3LGP6_9STRA</name>
<evidence type="ECO:0000313" key="6">
    <source>
        <dbReference type="Proteomes" id="UP000434957"/>
    </source>
</evidence>
<feature type="region of interest" description="Disordered" evidence="1">
    <location>
        <begin position="133"/>
        <end position="169"/>
    </location>
</feature>
<dbReference type="Proteomes" id="UP000434957">
    <property type="component" value="Unassembled WGS sequence"/>
</dbReference>
<dbReference type="Proteomes" id="UP000429607">
    <property type="component" value="Unassembled WGS sequence"/>
</dbReference>
<feature type="region of interest" description="Disordered" evidence="1">
    <location>
        <begin position="99"/>
        <end position="118"/>
    </location>
</feature>
<dbReference type="AlphaFoldDB" id="A0A6A3LGP6"/>
<dbReference type="EMBL" id="QXFU01001007">
    <property type="protein sequence ID" value="KAE9013532.1"/>
    <property type="molecule type" value="Genomic_DNA"/>
</dbReference>
<gene>
    <name evidence="3" type="ORF">PR001_g14184</name>
    <name evidence="2" type="ORF">PR002_g14482</name>
    <name evidence="4" type="ORF">PR003_g15037</name>
</gene>
<organism evidence="3 5">
    <name type="scientific">Phytophthora rubi</name>
    <dbReference type="NCBI Taxonomy" id="129364"/>
    <lineage>
        <taxon>Eukaryota</taxon>
        <taxon>Sar</taxon>
        <taxon>Stramenopiles</taxon>
        <taxon>Oomycota</taxon>
        <taxon>Peronosporomycetes</taxon>
        <taxon>Peronosporales</taxon>
        <taxon>Peronosporaceae</taxon>
        <taxon>Phytophthora</taxon>
    </lineage>
</organism>
<evidence type="ECO:0000313" key="5">
    <source>
        <dbReference type="Proteomes" id="UP000429607"/>
    </source>
</evidence>